<dbReference type="SMART" id="SM00267">
    <property type="entry name" value="GGDEF"/>
    <property type="match status" value="1"/>
</dbReference>
<name>A0ABS7SMI5_9BURK</name>
<dbReference type="InterPro" id="IPR050469">
    <property type="entry name" value="Diguanylate_Cyclase"/>
</dbReference>
<dbReference type="Pfam" id="PF00990">
    <property type="entry name" value="GGDEF"/>
    <property type="match status" value="1"/>
</dbReference>
<evidence type="ECO:0000256" key="1">
    <source>
        <dbReference type="ARBA" id="ARBA00012528"/>
    </source>
</evidence>
<feature type="domain" description="Response regulatory" evidence="4">
    <location>
        <begin position="21"/>
        <end position="138"/>
    </location>
</feature>
<dbReference type="PROSITE" id="PS50887">
    <property type="entry name" value="GGDEF"/>
    <property type="match status" value="1"/>
</dbReference>
<reference evidence="6 7" key="1">
    <citation type="submission" date="2021-01" db="EMBL/GenBank/DDBJ databases">
        <authorList>
            <person name="Ruan W."/>
            <person name="Khan S.A."/>
            <person name="Jeon C.O."/>
        </authorList>
    </citation>
    <scope>NUCLEOTIDE SEQUENCE [LARGE SCALE GENOMIC DNA]</scope>
    <source>
        <strain evidence="6 7">R798</strain>
    </source>
</reference>
<organism evidence="6 7">
    <name type="scientific">Massilia soli</name>
    <dbReference type="NCBI Taxonomy" id="2792854"/>
    <lineage>
        <taxon>Bacteria</taxon>
        <taxon>Pseudomonadati</taxon>
        <taxon>Pseudomonadota</taxon>
        <taxon>Betaproteobacteria</taxon>
        <taxon>Burkholderiales</taxon>
        <taxon>Oxalobacteraceae</taxon>
        <taxon>Telluria group</taxon>
        <taxon>Massilia</taxon>
    </lineage>
</organism>
<dbReference type="RefSeq" id="WP_223467292.1">
    <property type="nucleotide sequence ID" value="NZ_JAFBIL020000002.1"/>
</dbReference>
<keyword evidence="3" id="KW-0597">Phosphoprotein</keyword>
<dbReference type="PANTHER" id="PTHR45138:SF9">
    <property type="entry name" value="DIGUANYLATE CYCLASE DGCM-RELATED"/>
    <property type="match status" value="1"/>
</dbReference>
<evidence type="ECO:0000256" key="3">
    <source>
        <dbReference type="PROSITE-ProRule" id="PRU00169"/>
    </source>
</evidence>
<dbReference type="Proteomes" id="UP000809349">
    <property type="component" value="Unassembled WGS sequence"/>
</dbReference>
<protein>
    <recommendedName>
        <fullName evidence="1">diguanylate cyclase</fullName>
        <ecNumber evidence="1">2.7.7.65</ecNumber>
    </recommendedName>
</protein>
<sequence length="339" mass="36996">MSKLSHGSTNSASPVTHFKVRVLLVDDQLIIVEAIRRMLDGHPDIEFHYVSSAAAAVETAVNMKPTVILQDLVMPDIDGFALIQAYRAQASLASVPVIVLSAKDDAKLKAHSFAVGANDYVVKVPDQIELLARVRYHSSGHISRLQRDEAFRFLRESQQRLADANIELQKLAALDGLTGIANRRRFDEVLPVEWQRAQRERKPLSLLMCDIDCFKHHNDSFGHQAGDMCLKKTAAILTEHLKRPADLAVRYGGEEFAIVLPDTDAAGAVQVAEACRAHLEALAIDNTGSGFGDVVTMSIGVATVVPGPESSVRELMERADKALYAAKSEGRNRVCVAPG</sequence>
<keyword evidence="6" id="KW-0548">Nucleotidyltransferase</keyword>
<dbReference type="Gene3D" id="3.40.50.2300">
    <property type="match status" value="1"/>
</dbReference>
<dbReference type="EC" id="2.7.7.65" evidence="1"/>
<feature type="modified residue" description="4-aspartylphosphate" evidence="3">
    <location>
        <position position="71"/>
    </location>
</feature>
<dbReference type="EMBL" id="JAFBIL020000002">
    <property type="protein sequence ID" value="MBZ2206912.1"/>
    <property type="molecule type" value="Genomic_DNA"/>
</dbReference>
<dbReference type="SUPFAM" id="SSF52172">
    <property type="entry name" value="CheY-like"/>
    <property type="match status" value="1"/>
</dbReference>
<dbReference type="SMART" id="SM00448">
    <property type="entry name" value="REC"/>
    <property type="match status" value="1"/>
</dbReference>
<dbReference type="InterPro" id="IPR043128">
    <property type="entry name" value="Rev_trsase/Diguanyl_cyclase"/>
</dbReference>
<comment type="caution">
    <text evidence="6">The sequence shown here is derived from an EMBL/GenBank/DDBJ whole genome shotgun (WGS) entry which is preliminary data.</text>
</comment>
<evidence type="ECO:0000313" key="6">
    <source>
        <dbReference type="EMBL" id="MBZ2206912.1"/>
    </source>
</evidence>
<dbReference type="SUPFAM" id="SSF55073">
    <property type="entry name" value="Nucleotide cyclase"/>
    <property type="match status" value="1"/>
</dbReference>
<dbReference type="InterPro" id="IPR001789">
    <property type="entry name" value="Sig_transdc_resp-reg_receiver"/>
</dbReference>
<dbReference type="InterPro" id="IPR011006">
    <property type="entry name" value="CheY-like_superfamily"/>
</dbReference>
<proteinExistence type="predicted"/>
<evidence type="ECO:0000259" key="5">
    <source>
        <dbReference type="PROSITE" id="PS50887"/>
    </source>
</evidence>
<dbReference type="Pfam" id="PF00072">
    <property type="entry name" value="Response_reg"/>
    <property type="match status" value="1"/>
</dbReference>
<reference evidence="6 7" key="2">
    <citation type="submission" date="2021-08" db="EMBL/GenBank/DDBJ databases">
        <title>Massilia sp. R798.</title>
        <authorList>
            <person name="Baek J.H."/>
            <person name="Jung H.S."/>
            <person name="Kim K.R."/>
            <person name="Jeon C.O."/>
        </authorList>
    </citation>
    <scope>NUCLEOTIDE SEQUENCE [LARGE SCALE GENOMIC DNA]</scope>
    <source>
        <strain evidence="6 7">R798</strain>
    </source>
</reference>
<keyword evidence="7" id="KW-1185">Reference proteome</keyword>
<dbReference type="InterPro" id="IPR000160">
    <property type="entry name" value="GGDEF_dom"/>
</dbReference>
<dbReference type="GO" id="GO:0052621">
    <property type="term" value="F:diguanylate cyclase activity"/>
    <property type="evidence" value="ECO:0007669"/>
    <property type="project" value="UniProtKB-EC"/>
</dbReference>
<gene>
    <name evidence="6" type="ORF">I4X03_006530</name>
</gene>
<feature type="domain" description="GGDEF" evidence="5">
    <location>
        <begin position="202"/>
        <end position="339"/>
    </location>
</feature>
<dbReference type="InterPro" id="IPR029787">
    <property type="entry name" value="Nucleotide_cyclase"/>
</dbReference>
<dbReference type="PROSITE" id="PS50110">
    <property type="entry name" value="RESPONSE_REGULATORY"/>
    <property type="match status" value="1"/>
</dbReference>
<comment type="catalytic activity">
    <reaction evidence="2">
        <text>2 GTP = 3',3'-c-di-GMP + 2 diphosphate</text>
        <dbReference type="Rhea" id="RHEA:24898"/>
        <dbReference type="ChEBI" id="CHEBI:33019"/>
        <dbReference type="ChEBI" id="CHEBI:37565"/>
        <dbReference type="ChEBI" id="CHEBI:58805"/>
        <dbReference type="EC" id="2.7.7.65"/>
    </reaction>
</comment>
<dbReference type="Gene3D" id="3.30.70.270">
    <property type="match status" value="1"/>
</dbReference>
<keyword evidence="6" id="KW-0808">Transferase</keyword>
<dbReference type="CDD" id="cd01949">
    <property type="entry name" value="GGDEF"/>
    <property type="match status" value="1"/>
</dbReference>
<dbReference type="NCBIfam" id="TIGR00254">
    <property type="entry name" value="GGDEF"/>
    <property type="match status" value="1"/>
</dbReference>
<evidence type="ECO:0000313" key="7">
    <source>
        <dbReference type="Proteomes" id="UP000809349"/>
    </source>
</evidence>
<dbReference type="PANTHER" id="PTHR45138">
    <property type="entry name" value="REGULATORY COMPONENTS OF SENSORY TRANSDUCTION SYSTEM"/>
    <property type="match status" value="1"/>
</dbReference>
<evidence type="ECO:0000256" key="2">
    <source>
        <dbReference type="ARBA" id="ARBA00034247"/>
    </source>
</evidence>
<evidence type="ECO:0000259" key="4">
    <source>
        <dbReference type="PROSITE" id="PS50110"/>
    </source>
</evidence>
<accession>A0ABS7SMI5</accession>